<feature type="domain" description="C2H2-type" evidence="2">
    <location>
        <begin position="190"/>
        <end position="215"/>
    </location>
</feature>
<comment type="caution">
    <text evidence="3">The sequence shown here is derived from an EMBL/GenBank/DDBJ whole genome shotgun (WGS) entry which is preliminary data.</text>
</comment>
<feature type="region of interest" description="Disordered" evidence="1">
    <location>
        <begin position="571"/>
        <end position="596"/>
    </location>
</feature>
<organism evidence="3 4">
    <name type="scientific">Aspergillus pseudoustus</name>
    <dbReference type="NCBI Taxonomy" id="1810923"/>
    <lineage>
        <taxon>Eukaryota</taxon>
        <taxon>Fungi</taxon>
        <taxon>Dikarya</taxon>
        <taxon>Ascomycota</taxon>
        <taxon>Pezizomycotina</taxon>
        <taxon>Eurotiomycetes</taxon>
        <taxon>Eurotiomycetidae</taxon>
        <taxon>Eurotiales</taxon>
        <taxon>Aspergillaceae</taxon>
        <taxon>Aspergillus</taxon>
        <taxon>Aspergillus subgen. Nidulantes</taxon>
    </lineage>
</organism>
<evidence type="ECO:0000256" key="1">
    <source>
        <dbReference type="SAM" id="MobiDB-lite"/>
    </source>
</evidence>
<feature type="compositionally biased region" description="Low complexity" evidence="1">
    <location>
        <begin position="378"/>
        <end position="393"/>
    </location>
</feature>
<dbReference type="EMBL" id="JBFXLU010000185">
    <property type="protein sequence ID" value="KAL2836110.1"/>
    <property type="molecule type" value="Genomic_DNA"/>
</dbReference>
<dbReference type="SMART" id="SM00355">
    <property type="entry name" value="ZnF_C2H2"/>
    <property type="match status" value="2"/>
</dbReference>
<feature type="region of interest" description="Disordered" evidence="1">
    <location>
        <begin position="364"/>
        <end position="458"/>
    </location>
</feature>
<feature type="compositionally biased region" description="Polar residues" evidence="1">
    <location>
        <begin position="571"/>
        <end position="586"/>
    </location>
</feature>
<reference evidence="3 4" key="1">
    <citation type="submission" date="2024-07" db="EMBL/GenBank/DDBJ databases">
        <title>Section-level genome sequencing and comparative genomics of Aspergillus sections Usti and Cavernicolus.</title>
        <authorList>
            <consortium name="Lawrence Berkeley National Laboratory"/>
            <person name="Nybo J.L."/>
            <person name="Vesth T.C."/>
            <person name="Theobald S."/>
            <person name="Frisvad J.C."/>
            <person name="Larsen T.O."/>
            <person name="Kjaerboelling I."/>
            <person name="Rothschild-Mancinelli K."/>
            <person name="Lyhne E.K."/>
            <person name="Kogle M.E."/>
            <person name="Barry K."/>
            <person name="Clum A."/>
            <person name="Na H."/>
            <person name="Ledsgaard L."/>
            <person name="Lin J."/>
            <person name="Lipzen A."/>
            <person name="Kuo A."/>
            <person name="Riley R."/>
            <person name="Mondo S."/>
            <person name="Labutti K."/>
            <person name="Haridas S."/>
            <person name="Pangalinan J."/>
            <person name="Salamov A.A."/>
            <person name="Simmons B.A."/>
            <person name="Magnuson J.K."/>
            <person name="Chen J."/>
            <person name="Drula E."/>
            <person name="Henrissat B."/>
            <person name="Wiebenga A."/>
            <person name="Lubbers R.J."/>
            <person name="Gomes A.C."/>
            <person name="Makela M.R."/>
            <person name="Stajich J."/>
            <person name="Grigoriev I.V."/>
            <person name="Mortensen U.H."/>
            <person name="De Vries R.P."/>
            <person name="Baker S.E."/>
            <person name="Andersen M.R."/>
        </authorList>
    </citation>
    <scope>NUCLEOTIDE SEQUENCE [LARGE SCALE GENOMIC DNA]</scope>
    <source>
        <strain evidence="3 4">CBS 123904</strain>
    </source>
</reference>
<feature type="compositionally biased region" description="Basic and acidic residues" evidence="1">
    <location>
        <begin position="447"/>
        <end position="458"/>
    </location>
</feature>
<sequence length="654" mass="72362">MDYYMPDPANIMDDENSVFASQITWGPLNGVPQQPQQQTYVQHPGQYQQSQQFFEYHTANSGGLQPPGMTRGNSHISTQSDFSGQIHVGSQNPYDTGNIMGQGHSEMPHGSLSNNTSTSTNISHRDQRARLREILEESFTLRDSIMSSRGSDQRLLRLMVEGTSILDDLTQAEMEHAPGPQRRDSRSRKYQCFICPNGRTYQSKGTLKRHASAEHYHDIEYHCGICPPTSKRQQWLYRRDKFNDHMAKEHHQGTVNADDYSRQLPLLNACEVQGCRTSITSWEEFWEDFCQHCLISEADENLTQGHGGGRGDNGDRTNRRNGHSFQPSPNTDSFGGAFGTQPNNYGSNGGANYGGDASWVYSCNEADGSKPPTNSVGSESSSPDSDESSVPVSTAVPKPLTIRKRQKNQDARNDSGVDTVQETAQPPEASDRSGRILPKTGPHKHREASPSKDTDGKETTCEVCKHLIAGCPRCARLVGAPIRCHQCADKSCEKESTGITTVGVRLSDLPGRNLPWNMPKHDGDKGSTTFNIAAGNLTESPEMVPKHPDYSAGNNIEYTQMTEVVVSFQMSDSTTKQGTEEGSASLQKAEAPTETRPPPGLYFERYLYTRQSQGSFLQCVHETLVIPEPHKFIVSSFQGVYSCYALSFVILFGI</sequence>
<dbReference type="InterPro" id="IPR013087">
    <property type="entry name" value="Znf_C2H2_type"/>
</dbReference>
<evidence type="ECO:0000313" key="4">
    <source>
        <dbReference type="Proteomes" id="UP001610446"/>
    </source>
</evidence>
<gene>
    <name evidence="3" type="ORF">BJY01DRAFT_61581</name>
</gene>
<dbReference type="Proteomes" id="UP001610446">
    <property type="component" value="Unassembled WGS sequence"/>
</dbReference>
<feature type="domain" description="C2H2-type" evidence="2">
    <location>
        <begin position="221"/>
        <end position="250"/>
    </location>
</feature>
<evidence type="ECO:0000259" key="2">
    <source>
        <dbReference type="SMART" id="SM00355"/>
    </source>
</evidence>
<proteinExistence type="predicted"/>
<evidence type="ECO:0000313" key="3">
    <source>
        <dbReference type="EMBL" id="KAL2836110.1"/>
    </source>
</evidence>
<keyword evidence="4" id="KW-1185">Reference proteome</keyword>
<name>A0ABR4J7V0_9EURO</name>
<accession>A0ABR4J7V0</accession>
<feature type="region of interest" description="Disordered" evidence="1">
    <location>
        <begin position="301"/>
        <end position="349"/>
    </location>
</feature>
<feature type="compositionally biased region" description="Polar residues" evidence="1">
    <location>
        <begin position="324"/>
        <end position="333"/>
    </location>
</feature>
<feature type="region of interest" description="Disordered" evidence="1">
    <location>
        <begin position="105"/>
        <end position="125"/>
    </location>
</feature>
<protein>
    <recommendedName>
        <fullName evidence="2">C2H2-type domain-containing protein</fullName>
    </recommendedName>
</protein>